<gene>
    <name evidence="1" type="ORF">NONO_c73610</name>
</gene>
<dbReference type="OrthoDB" id="4485979at2"/>
<dbReference type="PATRIC" id="fig|1415166.3.peg.7553"/>
<dbReference type="RefSeq" id="WP_025353392.1">
    <property type="nucleotide sequence ID" value="NZ_CP006850.1"/>
</dbReference>
<evidence type="ECO:0000313" key="1">
    <source>
        <dbReference type="EMBL" id="AHH22117.1"/>
    </source>
</evidence>
<reference evidence="1 2" key="1">
    <citation type="journal article" date="2014" name="Appl. Environ. Microbiol.">
        <title>Insights into the Microbial Degradation of Rubber and Gutta-Percha by Analysis of the Complete Genome of Nocardia nova SH22a.</title>
        <authorList>
            <person name="Luo Q."/>
            <person name="Hiessl S."/>
            <person name="Poehlein A."/>
            <person name="Daniel R."/>
            <person name="Steinbuchel A."/>
        </authorList>
    </citation>
    <scope>NUCLEOTIDE SEQUENCE [LARGE SCALE GENOMIC DNA]</scope>
    <source>
        <strain evidence="1">SH22a</strain>
    </source>
</reference>
<dbReference type="Proteomes" id="UP000019150">
    <property type="component" value="Chromosome"/>
</dbReference>
<proteinExistence type="predicted"/>
<dbReference type="EMBL" id="CP006850">
    <property type="protein sequence ID" value="AHH22117.1"/>
    <property type="molecule type" value="Genomic_DNA"/>
</dbReference>
<dbReference type="Gene3D" id="2.60.120.560">
    <property type="entry name" value="Exo-inulinase, domain 1"/>
    <property type="match status" value="1"/>
</dbReference>
<evidence type="ECO:0000313" key="2">
    <source>
        <dbReference type="Proteomes" id="UP000019150"/>
    </source>
</evidence>
<keyword evidence="2" id="KW-1185">Reference proteome</keyword>
<dbReference type="AlphaFoldDB" id="W5TS55"/>
<protein>
    <submittedName>
        <fullName evidence="1">Uncharacterized protein</fullName>
    </submittedName>
</protein>
<dbReference type="STRING" id="1415166.NONO_c73610"/>
<dbReference type="KEGG" id="nno:NONO_c73610"/>
<sequence>MSTYLRRHWPLAKASWRDLDANHARPDEDPIRPPWRKTNMNRHVWLQSNMLCIADYSDTVFQLGGVSYDKEAFTRNWSFEFDLNCDGNIIQEQFWGAAISSSWVSVAFTELQGYPIIAIHRDALSSVNTIRIMVYHALNTIETLAETGTWTSLMNKTWYRLRVLIDRDRLVRVYINTTLALQYWLPAEYASGLGRRAVNYLNQTSATSYQANYELSDRPSDFPTMVEADWALVKSDDFARSDGAVGNGWTQVGANAGIVGGKWASTGTSDGSRALLADTGATDGRQRVDGVFGAAPNGTADCSLLVRVASDGTTGLAANYYSGRIYLSRFTGGLTAPTMVDYVSVAITLDGTLPASLQCDAQHAWVEIGGAVVLMADLNEKVAVADSWAGARVERASGVNSPSWDQLAIYRAA</sequence>
<name>W5TS55_9NOCA</name>
<dbReference type="HOGENOM" id="CLU_660281_0_0_11"/>
<accession>W5TS55</accession>
<dbReference type="eggNOG" id="ENOG5031YY4">
    <property type="taxonomic scope" value="Bacteria"/>
</dbReference>
<organism evidence="1 2">
    <name type="scientific">Nocardia nova SH22a</name>
    <dbReference type="NCBI Taxonomy" id="1415166"/>
    <lineage>
        <taxon>Bacteria</taxon>
        <taxon>Bacillati</taxon>
        <taxon>Actinomycetota</taxon>
        <taxon>Actinomycetes</taxon>
        <taxon>Mycobacteriales</taxon>
        <taxon>Nocardiaceae</taxon>
        <taxon>Nocardia</taxon>
    </lineage>
</organism>